<sequence length="418" mass="45727">MITDSADCKCSASADENGRIIVKPRKFAPPAPRTGTPAPEHGNDPTLVHRLAKMEQVSEACRIIGSELDPTEATKSIIKQACNVLNAERATLFIYERATDMLVLKVSEGATDIRVPFGKGIAGTVAATGKAMNISDAYTDPNFDSQYDQRNGYQTKSMLCVPVRNGANNIVGVMQVLNKISVDKKQSFSDEDEEILAIMAAQAGVALHNADTHAVACIARERVKDVLSIIQDMHRDLGFISLMFTISTRVQRFVNSDRCTLYIVDRAKNELWTLQGEVNIRVPLNQGIAGAVAQGNEAINLANAYEDPRFNKDFDQKLGYQTRSILAMPLRNTSGEVIAVMQLINKLDSSGVFSTDDEELLGTFLQIAGPILFNSHSHLTIPSSQTKEEVGTEFTGKSTRGQEIVEMNVISENDEEEA</sequence>
<name>A0A8J4W6E4_9STRA</name>
<dbReference type="SUPFAM" id="SSF55781">
    <property type="entry name" value="GAF domain-like"/>
    <property type="match status" value="2"/>
</dbReference>
<dbReference type="Pfam" id="PF01590">
    <property type="entry name" value="GAF"/>
    <property type="match status" value="2"/>
</dbReference>
<feature type="domain" description="GAF" evidence="2">
    <location>
        <begin position="238"/>
        <end position="382"/>
    </location>
</feature>
<feature type="region of interest" description="Disordered" evidence="1">
    <location>
        <begin position="24"/>
        <end position="44"/>
    </location>
</feature>
<feature type="domain" description="GAF" evidence="2">
    <location>
        <begin position="69"/>
        <end position="217"/>
    </location>
</feature>
<evidence type="ECO:0000259" key="2">
    <source>
        <dbReference type="SMART" id="SM00065"/>
    </source>
</evidence>
<dbReference type="Gene3D" id="3.30.450.40">
    <property type="match status" value="2"/>
</dbReference>
<dbReference type="AlphaFoldDB" id="A0A8J4W6E4"/>
<organism evidence="3 4">
    <name type="scientific">Phytophthora kernoviae 00238/432</name>
    <dbReference type="NCBI Taxonomy" id="1284355"/>
    <lineage>
        <taxon>Eukaryota</taxon>
        <taxon>Sar</taxon>
        <taxon>Stramenopiles</taxon>
        <taxon>Oomycota</taxon>
        <taxon>Peronosporomycetes</taxon>
        <taxon>Peronosporales</taxon>
        <taxon>Peronosporaceae</taxon>
        <taxon>Phytophthora</taxon>
    </lineage>
</organism>
<dbReference type="InterPro" id="IPR029016">
    <property type="entry name" value="GAF-like_dom_sf"/>
</dbReference>
<evidence type="ECO:0000256" key="1">
    <source>
        <dbReference type="SAM" id="MobiDB-lite"/>
    </source>
</evidence>
<protein>
    <recommendedName>
        <fullName evidence="2">GAF domain-containing protein</fullName>
    </recommendedName>
</protein>
<dbReference type="InterPro" id="IPR003018">
    <property type="entry name" value="GAF"/>
</dbReference>
<reference evidence="3" key="2">
    <citation type="submission" date="2020-02" db="EMBL/GenBank/DDBJ databases">
        <authorList>
            <person name="Studholme D.J."/>
        </authorList>
    </citation>
    <scope>NUCLEOTIDE SEQUENCE</scope>
    <source>
        <strain evidence="3">00238/432</strain>
    </source>
</reference>
<evidence type="ECO:0000313" key="3">
    <source>
        <dbReference type="EMBL" id="KAF4320618.1"/>
    </source>
</evidence>
<dbReference type="Proteomes" id="UP000702964">
    <property type="component" value="Unassembled WGS sequence"/>
</dbReference>
<gene>
    <name evidence="3" type="ORF">G195_006158</name>
</gene>
<comment type="caution">
    <text evidence="3">The sequence shown here is derived from an EMBL/GenBank/DDBJ whole genome shotgun (WGS) entry which is preliminary data.</text>
</comment>
<dbReference type="PANTHER" id="PTHR43155">
    <property type="entry name" value="CYCLIC DI-GMP PHOSPHODIESTERASE PA4108-RELATED"/>
    <property type="match status" value="1"/>
</dbReference>
<reference evidence="3" key="1">
    <citation type="journal article" date="2015" name="Genom Data">
        <title>Draft genome sequences of Phytophthora kernoviae and Phytophthora ramorum lineage EU2 from Scotland.</title>
        <authorList>
            <person name="Sambles C."/>
            <person name="Schlenzig A."/>
            <person name="O'Neill P."/>
            <person name="Grant M."/>
            <person name="Studholme D.J."/>
        </authorList>
    </citation>
    <scope>NUCLEOTIDE SEQUENCE</scope>
    <source>
        <strain evidence="3">00238/432</strain>
    </source>
</reference>
<dbReference type="PANTHER" id="PTHR43155:SF2">
    <property type="entry name" value="CYCLIC DI-GMP PHOSPHODIESTERASE PA4108"/>
    <property type="match status" value="1"/>
</dbReference>
<dbReference type="EMBL" id="AOFI03000144">
    <property type="protein sequence ID" value="KAF4320618.1"/>
    <property type="molecule type" value="Genomic_DNA"/>
</dbReference>
<accession>A0A8J4W6E4</accession>
<evidence type="ECO:0000313" key="4">
    <source>
        <dbReference type="Proteomes" id="UP000702964"/>
    </source>
</evidence>
<proteinExistence type="predicted"/>
<dbReference type="SMART" id="SM00065">
    <property type="entry name" value="GAF"/>
    <property type="match status" value="2"/>
</dbReference>